<evidence type="ECO:0000256" key="5">
    <source>
        <dbReference type="ARBA" id="ARBA00023136"/>
    </source>
</evidence>
<evidence type="ECO:0000313" key="11">
    <source>
        <dbReference type="Proteomes" id="UP000656804"/>
    </source>
</evidence>
<evidence type="ECO:0000256" key="7">
    <source>
        <dbReference type="PIRSR" id="PIRSR601765-1"/>
    </source>
</evidence>
<accession>A0A930UZN7</accession>
<dbReference type="GO" id="GO:0016020">
    <property type="term" value="C:membrane"/>
    <property type="evidence" value="ECO:0007669"/>
    <property type="project" value="UniProtKB-SubCell"/>
</dbReference>
<dbReference type="SMART" id="SM00947">
    <property type="entry name" value="Pro_CA"/>
    <property type="match status" value="1"/>
</dbReference>
<evidence type="ECO:0000256" key="4">
    <source>
        <dbReference type="ARBA" id="ARBA00022989"/>
    </source>
</evidence>
<feature type="transmembrane region" description="Helical" evidence="8">
    <location>
        <begin position="55"/>
        <end position="75"/>
    </location>
</feature>
<dbReference type="SUPFAM" id="SSF53056">
    <property type="entry name" value="beta-carbonic anhydrase, cab"/>
    <property type="match status" value="1"/>
</dbReference>
<dbReference type="EMBL" id="JADIVZ010000002">
    <property type="protein sequence ID" value="MBF4161191.1"/>
    <property type="molecule type" value="Genomic_DNA"/>
</dbReference>
<feature type="binding site" evidence="7">
    <location>
        <position position="638"/>
    </location>
    <ligand>
        <name>Zn(2+)</name>
        <dbReference type="ChEBI" id="CHEBI:29105"/>
    </ligand>
</feature>
<keyword evidence="7" id="KW-0862">Zinc</keyword>
<feature type="transmembrane region" description="Helical" evidence="8">
    <location>
        <begin position="28"/>
        <end position="48"/>
    </location>
</feature>
<protein>
    <submittedName>
        <fullName evidence="10">Bifunctional SulP family inorganic anion transporter/carbonic anhydrase</fullName>
    </submittedName>
</protein>
<evidence type="ECO:0000256" key="3">
    <source>
        <dbReference type="ARBA" id="ARBA00022692"/>
    </source>
</evidence>
<comment type="cofactor">
    <cofactor evidence="7">
        <name>Zn(2+)</name>
        <dbReference type="ChEBI" id="CHEBI:29105"/>
    </cofactor>
    <text evidence="7">Binds 1 zinc ion per subunit.</text>
</comment>
<proteinExistence type="inferred from homology"/>
<feature type="binding site" evidence="7">
    <location>
        <position position="579"/>
    </location>
    <ligand>
        <name>Zn(2+)</name>
        <dbReference type="ChEBI" id="CHEBI:29105"/>
    </ligand>
</feature>
<sequence>MSTSPLPSLPLRPPPIGRWLREDARFDVPASLVVFLVAIPLSLGIAVASGAPVAAGLIAAAVGGIVAGLVGGSVLQVSGPAAGLTVIVAETVASYGWEVTCLITAGAGILQILLGATRVGRLALAISPTVVHGMLAGIGITIVLGQLNVAMGGQSQSSAWGNLTQYATSLASLDLQALVAAASVVAVMVAWPRLPSRVRAVPAALVAIAGVTVVAALVLPQAQRVDLGGSVLSQIGLPPMPDGQWLGIAGAVITVALIASVESLLSAVAVDKLAAQRADAPTPRPSNLDRELLGQGAANSLSGLLGGLPVTGVIVRSATNVASGGRTQMSAILHGAWVVVFSLLLVALVEQIPLAALAGLLIVMGVGLVKPRDIATAQQRGEGWIYGATIAGVLALNLVEGVLIGLTGAVLVLLFRILRVGISARRSGVDADGRDVWVVSVRGTVSFLSTPRLVRALDQVPPGQHVEIDLLVDYLDPATQETLDGWMQRYHAAGGVVEVQASGTMASASEVRSGKPDPVTLRTMLPWDHWQPVDGSARTPTERLAGGIREYHRRGPDVLEQVYDELRDGQSPDALVLSCVDSRVVLNLVTASGPGDLFTVRTMGNLVPDPAGADCSVSAPFDFAVDHLDVPLVAVLGHSGCGAMAAALGDRLHGPIGEWMAHADEAVDAWRSGHPIGRAAAAAGESEADQLSQVNVAVALDRLRAMAGERAGDLTFVGLWFRIDDGSMHLLCDGAFTPLVDAELSQLAPRGRLTGVSAAR</sequence>
<gene>
    <name evidence="10" type="ORF">ISG29_05765</name>
</gene>
<comment type="subcellular location">
    <subcellularLocation>
        <location evidence="1">Membrane</location>
        <topology evidence="1">Multi-pass membrane protein</topology>
    </subcellularLocation>
</comment>
<feature type="transmembrane region" description="Helical" evidence="8">
    <location>
        <begin position="167"/>
        <end position="191"/>
    </location>
</feature>
<dbReference type="Pfam" id="PF00484">
    <property type="entry name" value="Pro_CA"/>
    <property type="match status" value="1"/>
</dbReference>
<feature type="transmembrane region" description="Helical" evidence="8">
    <location>
        <begin position="95"/>
        <end position="115"/>
    </location>
</feature>
<reference evidence="10" key="1">
    <citation type="submission" date="2020-11" db="EMBL/GenBank/DDBJ databases">
        <title>Nocardioides sp. CBS4Y-1, whole genome shotgun sequence.</title>
        <authorList>
            <person name="Tuo L."/>
        </authorList>
    </citation>
    <scope>NUCLEOTIDE SEQUENCE</scope>
    <source>
        <strain evidence="10">CBS4Y-1</strain>
    </source>
</reference>
<dbReference type="InterPro" id="IPR036874">
    <property type="entry name" value="Carbonic_anhydrase_sf"/>
</dbReference>
<dbReference type="Pfam" id="PF00916">
    <property type="entry name" value="Sulfate_transp"/>
    <property type="match status" value="1"/>
</dbReference>
<comment type="caution">
    <text evidence="10">The sequence shown here is derived from an EMBL/GenBank/DDBJ whole genome shotgun (WGS) entry which is preliminary data.</text>
</comment>
<feature type="transmembrane region" description="Helical" evidence="8">
    <location>
        <begin position="384"/>
        <end position="417"/>
    </location>
</feature>
<feature type="binding site" evidence="7">
    <location>
        <position position="581"/>
    </location>
    <ligand>
        <name>Zn(2+)</name>
        <dbReference type="ChEBI" id="CHEBI:29105"/>
    </ligand>
</feature>
<keyword evidence="3 8" id="KW-0812">Transmembrane</keyword>
<dbReference type="PANTHER" id="PTHR11814">
    <property type="entry name" value="SULFATE TRANSPORTER"/>
    <property type="match status" value="1"/>
</dbReference>
<keyword evidence="4 8" id="KW-1133">Transmembrane helix</keyword>
<feature type="domain" description="SLC26A/SulP transporter" evidence="9">
    <location>
        <begin position="27"/>
        <end position="377"/>
    </location>
</feature>
<keyword evidence="11" id="KW-1185">Reference proteome</keyword>
<feature type="transmembrane region" description="Helical" evidence="8">
    <location>
        <begin position="122"/>
        <end position="147"/>
    </location>
</feature>
<evidence type="ECO:0000256" key="2">
    <source>
        <dbReference type="ARBA" id="ARBA00006217"/>
    </source>
</evidence>
<keyword evidence="5 8" id="KW-0472">Membrane</keyword>
<dbReference type="Gene3D" id="3.40.1050.10">
    <property type="entry name" value="Carbonic anhydrase"/>
    <property type="match status" value="1"/>
</dbReference>
<feature type="transmembrane region" description="Helical" evidence="8">
    <location>
        <begin position="203"/>
        <end position="223"/>
    </location>
</feature>
<dbReference type="AlphaFoldDB" id="A0A930UZN7"/>
<dbReference type="InterPro" id="IPR011547">
    <property type="entry name" value="SLC26A/SulP_dom"/>
</dbReference>
<dbReference type="GO" id="GO:0008270">
    <property type="term" value="F:zinc ion binding"/>
    <property type="evidence" value="ECO:0007669"/>
    <property type="project" value="InterPro"/>
</dbReference>
<evidence type="ECO:0000256" key="6">
    <source>
        <dbReference type="ARBA" id="ARBA00024993"/>
    </source>
</evidence>
<feature type="binding site" evidence="7">
    <location>
        <position position="641"/>
    </location>
    <ligand>
        <name>Zn(2+)</name>
        <dbReference type="ChEBI" id="CHEBI:29105"/>
    </ligand>
</feature>
<organism evidence="10 11">
    <name type="scientific">Nocardioides acrostichi</name>
    <dbReference type="NCBI Taxonomy" id="2784339"/>
    <lineage>
        <taxon>Bacteria</taxon>
        <taxon>Bacillati</taxon>
        <taxon>Actinomycetota</taxon>
        <taxon>Actinomycetes</taxon>
        <taxon>Propionibacteriales</taxon>
        <taxon>Nocardioidaceae</taxon>
        <taxon>Nocardioides</taxon>
    </lineage>
</organism>
<evidence type="ECO:0000256" key="8">
    <source>
        <dbReference type="SAM" id="Phobius"/>
    </source>
</evidence>
<evidence type="ECO:0000313" key="10">
    <source>
        <dbReference type="EMBL" id="MBF4161191.1"/>
    </source>
</evidence>
<dbReference type="RefSeq" id="WP_194502442.1">
    <property type="nucleotide sequence ID" value="NZ_JADIVZ010000002.1"/>
</dbReference>
<comment type="function">
    <text evidence="6">Catalyzes the reversible hydration of carbon dioxide to form bicarbonate.</text>
</comment>
<dbReference type="InterPro" id="IPR001765">
    <property type="entry name" value="Carbonic_anhydrase"/>
</dbReference>
<feature type="transmembrane region" description="Helical" evidence="8">
    <location>
        <begin position="336"/>
        <end position="364"/>
    </location>
</feature>
<dbReference type="Proteomes" id="UP000656804">
    <property type="component" value="Unassembled WGS sequence"/>
</dbReference>
<feature type="transmembrane region" description="Helical" evidence="8">
    <location>
        <begin position="243"/>
        <end position="270"/>
    </location>
</feature>
<keyword evidence="7" id="KW-0479">Metal-binding</keyword>
<evidence type="ECO:0000259" key="9">
    <source>
        <dbReference type="Pfam" id="PF00916"/>
    </source>
</evidence>
<dbReference type="GO" id="GO:0055085">
    <property type="term" value="P:transmembrane transport"/>
    <property type="evidence" value="ECO:0007669"/>
    <property type="project" value="InterPro"/>
</dbReference>
<dbReference type="InterPro" id="IPR001902">
    <property type="entry name" value="SLC26A/SulP_fam"/>
</dbReference>
<comment type="similarity">
    <text evidence="2">Belongs to the beta-class carbonic anhydrase family.</text>
</comment>
<name>A0A930UZN7_9ACTN</name>
<dbReference type="GO" id="GO:0004089">
    <property type="term" value="F:carbonate dehydratase activity"/>
    <property type="evidence" value="ECO:0007669"/>
    <property type="project" value="InterPro"/>
</dbReference>
<evidence type="ECO:0000256" key="1">
    <source>
        <dbReference type="ARBA" id="ARBA00004141"/>
    </source>
</evidence>